<proteinExistence type="predicted"/>
<comment type="caution">
    <text evidence="1">The sequence shown here is derived from an EMBL/GenBank/DDBJ whole genome shotgun (WGS) entry which is preliminary data.</text>
</comment>
<dbReference type="Proteomes" id="UP000283128">
    <property type="component" value="Unassembled WGS sequence"/>
</dbReference>
<sequence length="842" mass="92566">MPSRRRGGRPLKPISYATPEAYALAAFLRRRKDESGKTLRDLEKEMHVSISQISTYIGGKVPPQRFVCDFLKATTPDPHRLGLLQDRAMELLRKAQHPAPTEPGPVRVPSGDVNAHLREVEAHVEREARWDGYVRAARRSAMEHPYPGALPGTAPPPLTAVYLRQQVLPRGKHHSHGAQPIPSRPVPAEQILQQGRNGVVLAGPGGGKSCLLRTSLISSLDRWLDCRRDAAVPVLVQAAELAQRRRPLPEALAASVTADLSAGLLEALPPEFFREAPRPGVPWLILVDGLDEITDPDSRQRVLQTLTTAAQVHPSLYRFVVATRPLPTAELDTSCEVAARYEMLPFAPEELPDFAKSWFTCLALPDAEEAADRFITGLKDTNLADMARTPLMATMLCQLYAADPGRYLPAGRSEAYGRFIDLLRERQHTPGSGGMATQTRDSIERYGPGALEAAHRTRDHLLELLAHVAAKRLAGSTEPVVDAVIGQPVAQCPAGVPKHVWRSFVNESLRRSGLLSWRADDLVFLHHTLLEFLAARHTVRDAEISAKVFADLFEHRWQPTGADKPWDPPETEETSYLGFVLDAWSDTDKAAEVTSALHRIAAHGGFSGRHFLVNQAVQGTSLPDSVRSTLASTLAASIGTPCQDPFEHLIQPAEAELLAKLGDERGLDYLMATARNRDLDGTLRRVAGEYLGSLGHTDARNILDALARDRRLDMDDRTEAAETLVSLGDRRGQDTLVELAKSPYLNDDDRVTIGDFLASAGDPRAQSILAAIMTDTEMESFTRIDAAVSLAWLGDQRGPEYLAAFVVHPSFSSPAQESADTALQHWRRRYGSAGRRYSATRR</sequence>
<dbReference type="Pfam" id="PF13560">
    <property type="entry name" value="HTH_31"/>
    <property type="match status" value="1"/>
</dbReference>
<dbReference type="SMART" id="SM00567">
    <property type="entry name" value="EZ_HEAT"/>
    <property type="match status" value="4"/>
</dbReference>
<dbReference type="AlphaFoldDB" id="A0A3S2YMM8"/>
<evidence type="ECO:0000313" key="2">
    <source>
        <dbReference type="Proteomes" id="UP000283128"/>
    </source>
</evidence>
<dbReference type="OrthoDB" id="135105at2"/>
<dbReference type="SUPFAM" id="SSF48371">
    <property type="entry name" value="ARM repeat"/>
    <property type="match status" value="1"/>
</dbReference>
<name>A0A3S2YMM8_9ACTN</name>
<keyword evidence="2" id="KW-1185">Reference proteome</keyword>
<organism evidence="1 2">
    <name type="scientific">Streptomyces antnestii</name>
    <dbReference type="NCBI Taxonomy" id="2494256"/>
    <lineage>
        <taxon>Bacteria</taxon>
        <taxon>Bacillati</taxon>
        <taxon>Actinomycetota</taxon>
        <taxon>Actinomycetes</taxon>
        <taxon>Kitasatosporales</taxon>
        <taxon>Streptomycetaceae</taxon>
        <taxon>Streptomyces</taxon>
    </lineage>
</organism>
<reference evidence="1 2" key="1">
    <citation type="submission" date="2019-01" db="EMBL/GenBank/DDBJ databases">
        <title>Genome sequences of Streptomyces and Rhizobium isolates collected from root and soil.</title>
        <authorList>
            <person name="Chhettri S."/>
            <person name="Sevigny J.L."/>
            <person name="Sen A."/>
            <person name="Ennis N."/>
            <person name="Tisa L."/>
        </authorList>
    </citation>
    <scope>NUCLEOTIDE SEQUENCE [LARGE SCALE GENOMIC DNA]</scope>
    <source>
        <strain evidence="1 2">San01</strain>
    </source>
</reference>
<dbReference type="InterPro" id="IPR004155">
    <property type="entry name" value="PBS_lyase_HEAT"/>
</dbReference>
<evidence type="ECO:0000313" key="1">
    <source>
        <dbReference type="EMBL" id="RVU14594.1"/>
    </source>
</evidence>
<dbReference type="InterPro" id="IPR016024">
    <property type="entry name" value="ARM-type_fold"/>
</dbReference>
<gene>
    <name evidence="1" type="ORF">EOT10_40595</name>
</gene>
<dbReference type="RefSeq" id="WP_127833391.1">
    <property type="nucleotide sequence ID" value="NZ_RZYA01000042.1"/>
</dbReference>
<accession>A0A3S2YMM8</accession>
<dbReference type="InterPro" id="IPR001387">
    <property type="entry name" value="Cro/C1-type_HTH"/>
</dbReference>
<protein>
    <submittedName>
        <fullName evidence="1">XRE family transcriptional regulator</fullName>
    </submittedName>
</protein>
<dbReference type="InterPro" id="IPR011989">
    <property type="entry name" value="ARM-like"/>
</dbReference>
<dbReference type="CDD" id="cd00093">
    <property type="entry name" value="HTH_XRE"/>
    <property type="match status" value="1"/>
</dbReference>
<dbReference type="EMBL" id="RZYA01000042">
    <property type="protein sequence ID" value="RVU14594.1"/>
    <property type="molecule type" value="Genomic_DNA"/>
</dbReference>
<dbReference type="Gene3D" id="1.25.10.10">
    <property type="entry name" value="Leucine-rich Repeat Variant"/>
    <property type="match status" value="1"/>
</dbReference>